<feature type="region of interest" description="Disordered" evidence="1">
    <location>
        <begin position="196"/>
        <end position="252"/>
    </location>
</feature>
<feature type="compositionally biased region" description="Polar residues" evidence="1">
    <location>
        <begin position="222"/>
        <end position="231"/>
    </location>
</feature>
<dbReference type="AlphaFoldDB" id="A0A9D4AIA7"/>
<protein>
    <recommendedName>
        <fullName evidence="4">Aminotransferase-like plant mobile domain-containing protein</fullName>
    </recommendedName>
</protein>
<dbReference type="PANTHER" id="PTHR46033:SF8">
    <property type="entry name" value="PROTEIN MAINTENANCE OF MERISTEMS-LIKE"/>
    <property type="match status" value="1"/>
</dbReference>
<name>A0A9D4AIA7_9ROSI</name>
<evidence type="ECO:0008006" key="4">
    <source>
        <dbReference type="Google" id="ProtNLM"/>
    </source>
</evidence>
<dbReference type="EMBL" id="JAIQCV010000002">
    <property type="protein sequence ID" value="KAH1121236.1"/>
    <property type="molecule type" value="Genomic_DNA"/>
</dbReference>
<feature type="compositionally biased region" description="Low complexity" evidence="1">
    <location>
        <begin position="232"/>
        <end position="242"/>
    </location>
</feature>
<gene>
    <name evidence="2" type="ORF">J1N35_004396</name>
</gene>
<proteinExistence type="predicted"/>
<accession>A0A9D4AIA7</accession>
<keyword evidence="3" id="KW-1185">Reference proteome</keyword>
<dbReference type="OrthoDB" id="1751334at2759"/>
<dbReference type="Proteomes" id="UP000828251">
    <property type="component" value="Unassembled WGS sequence"/>
</dbReference>
<dbReference type="InterPro" id="IPR044824">
    <property type="entry name" value="MAIN-like"/>
</dbReference>
<feature type="compositionally biased region" description="Polar residues" evidence="1">
    <location>
        <begin position="198"/>
        <end position="208"/>
    </location>
</feature>
<dbReference type="PANTHER" id="PTHR46033">
    <property type="entry name" value="PROTEIN MAIN-LIKE 2"/>
    <property type="match status" value="1"/>
</dbReference>
<evidence type="ECO:0000256" key="1">
    <source>
        <dbReference type="SAM" id="MobiDB-lite"/>
    </source>
</evidence>
<organism evidence="2 3">
    <name type="scientific">Gossypium stocksii</name>
    <dbReference type="NCBI Taxonomy" id="47602"/>
    <lineage>
        <taxon>Eukaryota</taxon>
        <taxon>Viridiplantae</taxon>
        <taxon>Streptophyta</taxon>
        <taxon>Embryophyta</taxon>
        <taxon>Tracheophyta</taxon>
        <taxon>Spermatophyta</taxon>
        <taxon>Magnoliopsida</taxon>
        <taxon>eudicotyledons</taxon>
        <taxon>Gunneridae</taxon>
        <taxon>Pentapetalae</taxon>
        <taxon>rosids</taxon>
        <taxon>malvids</taxon>
        <taxon>Malvales</taxon>
        <taxon>Malvaceae</taxon>
        <taxon>Malvoideae</taxon>
        <taxon>Gossypium</taxon>
    </lineage>
</organism>
<reference evidence="2 3" key="1">
    <citation type="journal article" date="2021" name="Plant Biotechnol. J.">
        <title>Multi-omics assisted identification of the key and species-specific regulatory components of drought-tolerant mechanisms in Gossypium stocksii.</title>
        <authorList>
            <person name="Yu D."/>
            <person name="Ke L."/>
            <person name="Zhang D."/>
            <person name="Wu Y."/>
            <person name="Sun Y."/>
            <person name="Mei J."/>
            <person name="Sun J."/>
            <person name="Sun Y."/>
        </authorList>
    </citation>
    <scope>NUCLEOTIDE SEQUENCE [LARGE SCALE GENOMIC DNA]</scope>
    <source>
        <strain evidence="3">cv. E1</strain>
        <tissue evidence="2">Leaf</tissue>
    </source>
</reference>
<evidence type="ECO:0000313" key="3">
    <source>
        <dbReference type="Proteomes" id="UP000828251"/>
    </source>
</evidence>
<sequence length="305" mass="35331">MLIPRALSSDRSVYEDNGQLLPSTVVLGTIPNAISRISEPPTMGNCTGNRAIVHGTYFIWMPYVEDDIATLIPAWVIEQQQLFVSNVPLINFHILEWHDKGHVLRQFACAQPIPNPPVNISEVYGMDKRGSGRDSLNWAQKHEPYIFLWNDRHSRRPPLYVLVGGFSSTREYTAWYMAHEKPFIYQGRYMLIQRDAQPKSSQWQQRNAQPHRNRVPPFGNIEYNTASNPNLEPQYEASSSSSHHPEPESEQEIPLSFEDIFGDDLDPQHSTWLGSSSYHERSILKRIHLSLRIFFHQHLWPRNIH</sequence>
<comment type="caution">
    <text evidence="2">The sequence shown here is derived from an EMBL/GenBank/DDBJ whole genome shotgun (WGS) entry which is preliminary data.</text>
</comment>
<evidence type="ECO:0000313" key="2">
    <source>
        <dbReference type="EMBL" id="KAH1121236.1"/>
    </source>
</evidence>
<dbReference type="GO" id="GO:0010073">
    <property type="term" value="P:meristem maintenance"/>
    <property type="evidence" value="ECO:0007669"/>
    <property type="project" value="InterPro"/>
</dbReference>